<accession>A0AAE1NFS3</accession>
<dbReference type="Proteomes" id="UP001292094">
    <property type="component" value="Unassembled WGS sequence"/>
</dbReference>
<evidence type="ECO:0000313" key="2">
    <source>
        <dbReference type="Proteomes" id="UP001292094"/>
    </source>
</evidence>
<organism evidence="1 2">
    <name type="scientific">Petrolisthes manimaculis</name>
    <dbReference type="NCBI Taxonomy" id="1843537"/>
    <lineage>
        <taxon>Eukaryota</taxon>
        <taxon>Metazoa</taxon>
        <taxon>Ecdysozoa</taxon>
        <taxon>Arthropoda</taxon>
        <taxon>Crustacea</taxon>
        <taxon>Multicrustacea</taxon>
        <taxon>Malacostraca</taxon>
        <taxon>Eumalacostraca</taxon>
        <taxon>Eucarida</taxon>
        <taxon>Decapoda</taxon>
        <taxon>Pleocyemata</taxon>
        <taxon>Anomura</taxon>
        <taxon>Galatheoidea</taxon>
        <taxon>Porcellanidae</taxon>
        <taxon>Petrolisthes</taxon>
    </lineage>
</organism>
<keyword evidence="2" id="KW-1185">Reference proteome</keyword>
<dbReference type="EMBL" id="JAWZYT010005927">
    <property type="protein sequence ID" value="KAK4289254.1"/>
    <property type="molecule type" value="Genomic_DNA"/>
</dbReference>
<gene>
    <name evidence="1" type="ORF">Pmani_037768</name>
</gene>
<comment type="caution">
    <text evidence="1">The sequence shown here is derived from an EMBL/GenBank/DDBJ whole genome shotgun (WGS) entry which is preliminary data.</text>
</comment>
<sequence length="73" mass="8372">MSEGGVGVCGRYYPPSSDTPLVSDLVGEVQRRVLDGWLDVDCRLWMWVWWILDVGVVDCGCEFGCGFWIWVWL</sequence>
<name>A0AAE1NFS3_9EUCA</name>
<evidence type="ECO:0000313" key="1">
    <source>
        <dbReference type="EMBL" id="KAK4289254.1"/>
    </source>
</evidence>
<reference evidence="1" key="1">
    <citation type="submission" date="2023-11" db="EMBL/GenBank/DDBJ databases">
        <title>Genome assemblies of two species of porcelain crab, Petrolisthes cinctipes and Petrolisthes manimaculis (Anomura: Porcellanidae).</title>
        <authorList>
            <person name="Angst P."/>
        </authorList>
    </citation>
    <scope>NUCLEOTIDE SEQUENCE</scope>
    <source>
        <strain evidence="1">PB745_02</strain>
        <tissue evidence="1">Gill</tissue>
    </source>
</reference>
<proteinExistence type="predicted"/>
<protein>
    <submittedName>
        <fullName evidence="1">Uncharacterized protein</fullName>
    </submittedName>
</protein>
<dbReference type="AlphaFoldDB" id="A0AAE1NFS3"/>